<dbReference type="EMBL" id="CM000148">
    <property type="protein sequence ID" value="EEE52249.1"/>
    <property type="molecule type" value="Genomic_DNA"/>
</dbReference>
<name>B9GB43_ORYSJ</name>
<sequence>MAMAVKANTTGVVSFSLVLKPSRGDFVVRKWFDSAGGGDDSAVTTCDRHRSTIPTLEAATSRGGSRNKNLGGSITQFLQPLAI</sequence>
<gene>
    <name evidence="1" type="ORF">OsJ_34192</name>
</gene>
<reference evidence="1" key="1">
    <citation type="journal article" date="2005" name="PLoS Biol.">
        <title>The genomes of Oryza sativa: a history of duplications.</title>
        <authorList>
            <person name="Yu J."/>
            <person name="Wang J."/>
            <person name="Lin W."/>
            <person name="Li S."/>
            <person name="Li H."/>
            <person name="Zhou J."/>
            <person name="Ni P."/>
            <person name="Dong W."/>
            <person name="Hu S."/>
            <person name="Zeng C."/>
            <person name="Zhang J."/>
            <person name="Zhang Y."/>
            <person name="Li R."/>
            <person name="Xu Z."/>
            <person name="Li S."/>
            <person name="Li X."/>
            <person name="Zheng H."/>
            <person name="Cong L."/>
            <person name="Lin L."/>
            <person name="Yin J."/>
            <person name="Geng J."/>
            <person name="Li G."/>
            <person name="Shi J."/>
            <person name="Liu J."/>
            <person name="Lv H."/>
            <person name="Li J."/>
            <person name="Wang J."/>
            <person name="Deng Y."/>
            <person name="Ran L."/>
            <person name="Shi X."/>
            <person name="Wang X."/>
            <person name="Wu Q."/>
            <person name="Li C."/>
            <person name="Ren X."/>
            <person name="Wang J."/>
            <person name="Wang X."/>
            <person name="Li D."/>
            <person name="Liu D."/>
            <person name="Zhang X."/>
            <person name="Ji Z."/>
            <person name="Zhao W."/>
            <person name="Sun Y."/>
            <person name="Zhang Z."/>
            <person name="Bao J."/>
            <person name="Han Y."/>
            <person name="Dong L."/>
            <person name="Ji J."/>
            <person name="Chen P."/>
            <person name="Wu S."/>
            <person name="Liu J."/>
            <person name="Xiao Y."/>
            <person name="Bu D."/>
            <person name="Tan J."/>
            <person name="Yang L."/>
            <person name="Ye C."/>
            <person name="Zhang J."/>
            <person name="Xu J."/>
            <person name="Zhou Y."/>
            <person name="Yu Y."/>
            <person name="Zhang B."/>
            <person name="Zhuang S."/>
            <person name="Wei H."/>
            <person name="Liu B."/>
            <person name="Lei M."/>
            <person name="Yu H."/>
            <person name="Li Y."/>
            <person name="Xu H."/>
            <person name="Wei S."/>
            <person name="He X."/>
            <person name="Fang L."/>
            <person name="Zhang Z."/>
            <person name="Zhang Y."/>
            <person name="Huang X."/>
            <person name="Su Z."/>
            <person name="Tong W."/>
            <person name="Li J."/>
            <person name="Tong Z."/>
            <person name="Li S."/>
            <person name="Ye J."/>
            <person name="Wang L."/>
            <person name="Fang L."/>
            <person name="Lei T."/>
            <person name="Chen C."/>
            <person name="Chen H."/>
            <person name="Xu Z."/>
            <person name="Li H."/>
            <person name="Huang H."/>
            <person name="Zhang F."/>
            <person name="Xu H."/>
            <person name="Li N."/>
            <person name="Zhao C."/>
            <person name="Li S."/>
            <person name="Dong L."/>
            <person name="Huang Y."/>
            <person name="Li L."/>
            <person name="Xi Y."/>
            <person name="Qi Q."/>
            <person name="Li W."/>
            <person name="Zhang B."/>
            <person name="Hu W."/>
            <person name="Zhang Y."/>
            <person name="Tian X."/>
            <person name="Jiao Y."/>
            <person name="Liang X."/>
            <person name="Jin J."/>
            <person name="Gao L."/>
            <person name="Zheng W."/>
            <person name="Hao B."/>
            <person name="Liu S."/>
            <person name="Wang W."/>
            <person name="Yuan L."/>
            <person name="Cao M."/>
            <person name="McDermott J."/>
            <person name="Samudrala R."/>
            <person name="Wang J."/>
            <person name="Wong G.K."/>
            <person name="Yang H."/>
        </authorList>
    </citation>
    <scope>NUCLEOTIDE SEQUENCE [LARGE SCALE GENOMIC DNA]</scope>
</reference>
<dbReference type="Proteomes" id="UP000007752">
    <property type="component" value="Chromosome 11"/>
</dbReference>
<protein>
    <submittedName>
        <fullName evidence="1">Uncharacterized protein</fullName>
    </submittedName>
</protein>
<proteinExistence type="predicted"/>
<accession>B9GB43</accession>
<organism evidence="1">
    <name type="scientific">Oryza sativa subsp. japonica</name>
    <name type="common">Rice</name>
    <dbReference type="NCBI Taxonomy" id="39947"/>
    <lineage>
        <taxon>Eukaryota</taxon>
        <taxon>Viridiplantae</taxon>
        <taxon>Streptophyta</taxon>
        <taxon>Embryophyta</taxon>
        <taxon>Tracheophyta</taxon>
        <taxon>Spermatophyta</taxon>
        <taxon>Magnoliopsida</taxon>
        <taxon>Liliopsida</taxon>
        <taxon>Poales</taxon>
        <taxon>Poaceae</taxon>
        <taxon>BOP clade</taxon>
        <taxon>Oryzoideae</taxon>
        <taxon>Oryzeae</taxon>
        <taxon>Oryzinae</taxon>
        <taxon>Oryza</taxon>
        <taxon>Oryza sativa</taxon>
    </lineage>
</organism>
<reference evidence="1" key="2">
    <citation type="submission" date="2008-12" db="EMBL/GenBank/DDBJ databases">
        <title>Improved gene annotation of the rice (Oryza sativa) genomes.</title>
        <authorList>
            <person name="Wang J."/>
            <person name="Li R."/>
            <person name="Fan W."/>
            <person name="Huang Q."/>
            <person name="Zhang J."/>
            <person name="Zhou Y."/>
            <person name="Hu Y."/>
            <person name="Zi S."/>
            <person name="Li J."/>
            <person name="Ni P."/>
            <person name="Zheng H."/>
            <person name="Zhang Y."/>
            <person name="Zhao M."/>
            <person name="Hao Q."/>
            <person name="McDermott J."/>
            <person name="Samudrala R."/>
            <person name="Kristiansen K."/>
            <person name="Wong G.K.-S."/>
        </authorList>
    </citation>
    <scope>NUCLEOTIDE SEQUENCE</scope>
</reference>
<evidence type="ECO:0000313" key="1">
    <source>
        <dbReference type="EMBL" id="EEE52249.1"/>
    </source>
</evidence>
<dbReference type="AlphaFoldDB" id="B9GB43"/>